<organism evidence="2 3">
    <name type="scientific">Candidatus Iainarchaeum sp</name>
    <dbReference type="NCBI Taxonomy" id="3101447"/>
    <lineage>
        <taxon>Archaea</taxon>
        <taxon>Candidatus Iainarchaeota</taxon>
        <taxon>Candidatus Iainarchaeia</taxon>
        <taxon>Candidatus Iainarchaeales</taxon>
        <taxon>Candidatus Iainarchaeaceae</taxon>
        <taxon>Candidatus Iainarchaeum</taxon>
    </lineage>
</organism>
<evidence type="ECO:0000313" key="2">
    <source>
        <dbReference type="EMBL" id="MBS3057560.1"/>
    </source>
</evidence>
<dbReference type="EMBL" id="JAGVWD010000042">
    <property type="protein sequence ID" value="MBS3057560.1"/>
    <property type="molecule type" value="Genomic_DNA"/>
</dbReference>
<proteinExistence type="predicted"/>
<sequence length="153" mass="17182">MRTINERGLLFSFDLLLAFFIMCAMLYFMLLNIDLIAERNGKALEEFSFYQNAFSFADSSIKDSFAVHDGEKRRLLDNVIDYGLLKNADAQKLKNGKFSIGKIALEYADGKKETISESGSENNCSAVERLVRVRKDSGDEKAKILFLICGAGK</sequence>
<comment type="caution">
    <text evidence="2">The sequence shown here is derived from an EMBL/GenBank/DDBJ whole genome shotgun (WGS) entry which is preliminary data.</text>
</comment>
<dbReference type="AlphaFoldDB" id="A0A8T4KXS9"/>
<gene>
    <name evidence="2" type="ORF">J4415_02925</name>
</gene>
<evidence type="ECO:0000313" key="3">
    <source>
        <dbReference type="Proteomes" id="UP000677687"/>
    </source>
</evidence>
<protein>
    <submittedName>
        <fullName evidence="2">Uncharacterized protein</fullName>
    </submittedName>
</protein>
<evidence type="ECO:0000256" key="1">
    <source>
        <dbReference type="SAM" id="Phobius"/>
    </source>
</evidence>
<reference evidence="2" key="1">
    <citation type="submission" date="2021-03" db="EMBL/GenBank/DDBJ databases">
        <authorList>
            <person name="Jaffe A."/>
        </authorList>
    </citation>
    <scope>NUCLEOTIDE SEQUENCE</scope>
    <source>
        <strain evidence="2">RIFCSPHIGHO2_01_FULL_AR10_44_11</strain>
    </source>
</reference>
<dbReference type="Proteomes" id="UP000677687">
    <property type="component" value="Unassembled WGS sequence"/>
</dbReference>
<reference evidence="2" key="2">
    <citation type="submission" date="2021-05" db="EMBL/GenBank/DDBJ databases">
        <title>Protein family content uncovers lineage relationships and bacterial pathway maintenance mechanisms in DPANN archaea.</title>
        <authorList>
            <person name="Castelle C.J."/>
            <person name="Meheust R."/>
            <person name="Jaffe A.L."/>
            <person name="Seitz K."/>
            <person name="Gong X."/>
            <person name="Baker B.J."/>
            <person name="Banfield J.F."/>
        </authorList>
    </citation>
    <scope>NUCLEOTIDE SEQUENCE</scope>
    <source>
        <strain evidence="2">RIFCSPHIGHO2_01_FULL_AR10_44_11</strain>
    </source>
</reference>
<feature type="transmembrane region" description="Helical" evidence="1">
    <location>
        <begin position="9"/>
        <end position="30"/>
    </location>
</feature>
<keyword evidence="1" id="KW-0812">Transmembrane</keyword>
<name>A0A8T4KXS9_9ARCH</name>
<keyword evidence="1" id="KW-0472">Membrane</keyword>
<accession>A0A8T4KXS9</accession>
<keyword evidence="1" id="KW-1133">Transmembrane helix</keyword>